<accession>A0A8A7KDD2</accession>
<keyword evidence="3 6" id="KW-0812">Transmembrane</keyword>
<dbReference type="InterPro" id="IPR024923">
    <property type="entry name" value="PG_synth_SpoVB"/>
</dbReference>
<gene>
    <name evidence="7" type="ORF">GM661_16505</name>
</gene>
<dbReference type="CDD" id="cd13124">
    <property type="entry name" value="MATE_SpoVB_like"/>
    <property type="match status" value="1"/>
</dbReference>
<dbReference type="InterPro" id="IPR050833">
    <property type="entry name" value="Poly_Biosynth_Transport"/>
</dbReference>
<reference evidence="7" key="1">
    <citation type="submission" date="2019-12" db="EMBL/GenBank/DDBJ databases">
        <authorList>
            <person name="zhang j."/>
            <person name="sun C.M."/>
        </authorList>
    </citation>
    <scope>NUCLEOTIDE SEQUENCE</scope>
    <source>
        <strain evidence="7">NS-1</strain>
    </source>
</reference>
<sequence>MGEEKAQSFIKGAAILTAAGLIAKVMGFAYRIILTRIIGTRGMGLYQVAYPVYTTLLVVSRSGIPIALAKLISEKISLGDRKAAFQVFTVGRYMAFFIGLFVSILMAVLAKPLTVLFKWGPEAYYPILAISPAIFFVSLMATYRGFFQGLQNMMPTAISQIIEQFIRMITMIGLSYLLLSKGLGLAAAGATSGAVTGSIAGLLTLIFIYYRKRKKIWKFIRDGNKVSVKLANTGQFIREIALLAVPITLGALVQPLMNLVDTIIVPMRLQAGVLVQDPMALFGELTAVAMTLVNFPTIITISLATSLVPSISEAFALNKEKLIKYRTQAGLRLAVLISLPAAAGLFVLAEPLTTVIFAVPTAAAILRISAWGVLFIGLQHTSSAILNGIGKTRVPAANLLLGALINALINYVLTAHPAFGIKGAAFGTVTGFAVAALLNLIYVKKYTHFLLDLKALVIKPVFAVGVMGLIVYRGFSLIDFLLSKITRYHYPAATFIIVLLAVILYFLILLVIKAIRYNDLLMIPKVGKSFAEKLKKIGLVRN</sequence>
<evidence type="ECO:0000313" key="8">
    <source>
        <dbReference type="Proteomes" id="UP000665020"/>
    </source>
</evidence>
<feature type="transmembrane region" description="Helical" evidence="6">
    <location>
        <begin position="355"/>
        <end position="378"/>
    </location>
</feature>
<dbReference type="GO" id="GO:0005886">
    <property type="term" value="C:plasma membrane"/>
    <property type="evidence" value="ECO:0007669"/>
    <property type="project" value="UniProtKB-SubCell"/>
</dbReference>
<feature type="transmembrane region" description="Helical" evidence="6">
    <location>
        <begin position="425"/>
        <end position="443"/>
    </location>
</feature>
<organism evidence="7 8">
    <name type="scientific">Iocasia fonsfrigidae</name>
    <dbReference type="NCBI Taxonomy" id="2682810"/>
    <lineage>
        <taxon>Bacteria</taxon>
        <taxon>Bacillati</taxon>
        <taxon>Bacillota</taxon>
        <taxon>Clostridia</taxon>
        <taxon>Halanaerobiales</taxon>
        <taxon>Halanaerobiaceae</taxon>
        <taxon>Iocasia</taxon>
    </lineage>
</organism>
<name>A0A8A7KDD2_9FIRM</name>
<feature type="transmembrane region" description="Helical" evidence="6">
    <location>
        <begin position="399"/>
        <end position="419"/>
    </location>
</feature>
<feature type="transmembrane region" description="Helical" evidence="6">
    <location>
        <begin position="285"/>
        <end position="308"/>
    </location>
</feature>
<proteinExistence type="predicted"/>
<feature type="transmembrane region" description="Helical" evidence="6">
    <location>
        <begin position="185"/>
        <end position="210"/>
    </location>
</feature>
<evidence type="ECO:0000256" key="6">
    <source>
        <dbReference type="SAM" id="Phobius"/>
    </source>
</evidence>
<dbReference type="PANTHER" id="PTHR30250">
    <property type="entry name" value="PST FAMILY PREDICTED COLANIC ACID TRANSPORTER"/>
    <property type="match status" value="1"/>
</dbReference>
<feature type="transmembrane region" description="Helical" evidence="6">
    <location>
        <begin position="53"/>
        <end position="72"/>
    </location>
</feature>
<dbReference type="PIRSF" id="PIRSF038958">
    <property type="entry name" value="PG_synth_SpoVB"/>
    <property type="match status" value="1"/>
</dbReference>
<evidence type="ECO:0000256" key="5">
    <source>
        <dbReference type="ARBA" id="ARBA00023136"/>
    </source>
</evidence>
<feature type="transmembrane region" description="Helical" evidence="6">
    <location>
        <begin position="93"/>
        <end position="117"/>
    </location>
</feature>
<protein>
    <submittedName>
        <fullName evidence="7">Oligosaccharide flippase family protein</fullName>
    </submittedName>
</protein>
<keyword evidence="2" id="KW-1003">Cell membrane</keyword>
<dbReference type="PANTHER" id="PTHR30250:SF21">
    <property type="entry name" value="LIPID II FLIPPASE MURJ"/>
    <property type="match status" value="1"/>
</dbReference>
<keyword evidence="5 6" id="KW-0472">Membrane</keyword>
<evidence type="ECO:0000256" key="3">
    <source>
        <dbReference type="ARBA" id="ARBA00022692"/>
    </source>
</evidence>
<dbReference type="KEGG" id="ifn:GM661_16505"/>
<feature type="transmembrane region" description="Helical" evidence="6">
    <location>
        <begin position="329"/>
        <end position="349"/>
    </location>
</feature>
<feature type="transmembrane region" description="Helical" evidence="6">
    <location>
        <begin position="12"/>
        <end position="33"/>
    </location>
</feature>
<evidence type="ECO:0000256" key="1">
    <source>
        <dbReference type="ARBA" id="ARBA00004651"/>
    </source>
</evidence>
<feature type="transmembrane region" description="Helical" evidence="6">
    <location>
        <begin position="123"/>
        <end position="141"/>
    </location>
</feature>
<dbReference type="Pfam" id="PF01943">
    <property type="entry name" value="Polysacc_synt"/>
    <property type="match status" value="1"/>
</dbReference>
<feature type="transmembrane region" description="Helical" evidence="6">
    <location>
        <begin position="240"/>
        <end position="265"/>
    </location>
</feature>
<dbReference type="RefSeq" id="WP_230867779.1">
    <property type="nucleotide sequence ID" value="NZ_CP046640.1"/>
</dbReference>
<evidence type="ECO:0000256" key="4">
    <source>
        <dbReference type="ARBA" id="ARBA00022989"/>
    </source>
</evidence>
<evidence type="ECO:0000256" key="2">
    <source>
        <dbReference type="ARBA" id="ARBA00022475"/>
    </source>
</evidence>
<evidence type="ECO:0000313" key="7">
    <source>
        <dbReference type="EMBL" id="QTL99431.1"/>
    </source>
</evidence>
<feature type="transmembrane region" description="Helical" evidence="6">
    <location>
        <begin position="455"/>
        <end position="472"/>
    </location>
</feature>
<keyword evidence="8" id="KW-1185">Reference proteome</keyword>
<dbReference type="Proteomes" id="UP000665020">
    <property type="component" value="Chromosome"/>
</dbReference>
<comment type="subcellular location">
    <subcellularLocation>
        <location evidence="1">Cell membrane</location>
        <topology evidence="1">Multi-pass membrane protein</topology>
    </subcellularLocation>
</comment>
<dbReference type="EMBL" id="CP046640">
    <property type="protein sequence ID" value="QTL99431.1"/>
    <property type="molecule type" value="Genomic_DNA"/>
</dbReference>
<keyword evidence="4 6" id="KW-1133">Transmembrane helix</keyword>
<feature type="transmembrane region" description="Helical" evidence="6">
    <location>
        <begin position="161"/>
        <end position="179"/>
    </location>
</feature>
<feature type="transmembrane region" description="Helical" evidence="6">
    <location>
        <begin position="492"/>
        <end position="512"/>
    </location>
</feature>
<dbReference type="AlphaFoldDB" id="A0A8A7KDD2"/>
<dbReference type="InterPro" id="IPR002797">
    <property type="entry name" value="Polysacc_synth"/>
</dbReference>